<evidence type="ECO:0000313" key="3">
    <source>
        <dbReference type="EMBL" id="AXY67561.1"/>
    </source>
</evidence>
<feature type="transmembrane region" description="Helical" evidence="1">
    <location>
        <begin position="72"/>
        <end position="100"/>
    </location>
</feature>
<keyword evidence="1" id="KW-0472">Membrane</keyword>
<dbReference type="PANTHER" id="PTHR42903">
    <property type="entry name" value="INNER MEMBRANE PROTEIN YCCF"/>
    <property type="match status" value="1"/>
</dbReference>
<dbReference type="PIRSF" id="PIRSF028777">
    <property type="entry name" value="UCP028777"/>
    <property type="match status" value="1"/>
</dbReference>
<dbReference type="Pfam" id="PF03733">
    <property type="entry name" value="YccF"/>
    <property type="match status" value="2"/>
</dbReference>
<evidence type="ECO:0000259" key="2">
    <source>
        <dbReference type="Pfam" id="PF03733"/>
    </source>
</evidence>
<dbReference type="RefSeq" id="WP_181496309.1">
    <property type="nucleotide sequence ID" value="NZ_CP032152.1"/>
</dbReference>
<dbReference type="KEGG" id="tsq:D3A95_03735"/>
<accession>A0A3B7MDT0</accession>
<name>A0A3B7MDT0_9CYAN</name>
<dbReference type="InterPro" id="IPR005185">
    <property type="entry name" value="YccF"/>
</dbReference>
<evidence type="ECO:0000256" key="1">
    <source>
        <dbReference type="SAM" id="Phobius"/>
    </source>
</evidence>
<dbReference type="EMBL" id="CP032152">
    <property type="protein sequence ID" value="AXY67561.1"/>
    <property type="molecule type" value="Genomic_DNA"/>
</dbReference>
<dbReference type="AlphaFoldDB" id="A0A3B7MDT0"/>
<keyword evidence="4" id="KW-1185">Reference proteome</keyword>
<dbReference type="Proteomes" id="UP000261812">
    <property type="component" value="Chromosome"/>
</dbReference>
<evidence type="ECO:0000313" key="4">
    <source>
        <dbReference type="Proteomes" id="UP000261812"/>
    </source>
</evidence>
<sequence>MSLLGNIIWLIFGGFLTGIGYMLGGVTLCLTIIGIPFGIKAIQLGWSALLPFGKQIVEAPDANSTLTMIFNILWLLVVGWGIALNHLVWGVILAVTIVGLPFAQQHFKLMILGLLPFGRELK</sequence>
<feature type="transmembrane region" description="Helical" evidence="1">
    <location>
        <begin position="7"/>
        <end position="39"/>
    </location>
</feature>
<dbReference type="PANTHER" id="PTHR42903:SF1">
    <property type="entry name" value="INNER MEMBRANE PROTEIN YCCF"/>
    <property type="match status" value="1"/>
</dbReference>
<proteinExistence type="predicted"/>
<organism evidence="3 4">
    <name type="scientific">Thermosynechococcus sichuanensis E542</name>
    <dbReference type="NCBI Taxonomy" id="2016101"/>
    <lineage>
        <taxon>Bacteria</taxon>
        <taxon>Bacillati</taxon>
        <taxon>Cyanobacteriota</taxon>
        <taxon>Cyanophyceae</taxon>
        <taxon>Acaryochloridales</taxon>
        <taxon>Thermosynechococcaceae</taxon>
        <taxon>Thermosynechococcus</taxon>
        <taxon>Thermosynechococcus sichuanensis</taxon>
    </lineage>
</organism>
<reference evidence="4" key="1">
    <citation type="submission" date="2018-09" db="EMBL/GenBank/DDBJ databases">
        <title>Complete genome sequence of thermophilic cyanobacteria strain Thermosynechococcus elongatus PKUAC-SCTE542.</title>
        <authorList>
            <person name="Liang Y."/>
            <person name="Tang J."/>
            <person name="Daroch M."/>
        </authorList>
    </citation>
    <scope>NUCLEOTIDE SEQUENCE [LARGE SCALE GENOMIC DNA]</scope>
    <source>
        <strain evidence="4">E542</strain>
    </source>
</reference>
<keyword evidence="1" id="KW-0812">Transmembrane</keyword>
<dbReference type="NCBIfam" id="NF008740">
    <property type="entry name" value="PRK11770.1-2"/>
    <property type="match status" value="1"/>
</dbReference>
<gene>
    <name evidence="3" type="ORF">D3A95_03735</name>
</gene>
<keyword evidence="1" id="KW-1133">Transmembrane helix</keyword>
<protein>
    <submittedName>
        <fullName evidence="3">YccF domain-containing protein</fullName>
    </submittedName>
</protein>
<dbReference type="GO" id="GO:0005886">
    <property type="term" value="C:plasma membrane"/>
    <property type="evidence" value="ECO:0007669"/>
    <property type="project" value="TreeGrafter"/>
</dbReference>
<feature type="domain" description="Inner membrane component" evidence="2">
    <location>
        <begin position="4"/>
        <end position="54"/>
    </location>
</feature>
<feature type="domain" description="Inner membrane component" evidence="2">
    <location>
        <begin position="69"/>
        <end position="119"/>
    </location>
</feature>
<dbReference type="InterPro" id="IPR052937">
    <property type="entry name" value="Inner_membrane_protein"/>
</dbReference>
<dbReference type="InterPro" id="IPR031308">
    <property type="entry name" value="UCP028777"/>
</dbReference>